<proteinExistence type="inferred from homology"/>
<organism evidence="3 4">
    <name type="scientific">Neorhizobium galegae bv. officinalis bv. officinalis str. HAMBI 1141</name>
    <dbReference type="NCBI Taxonomy" id="1028801"/>
    <lineage>
        <taxon>Bacteria</taxon>
        <taxon>Pseudomonadati</taxon>
        <taxon>Pseudomonadota</taxon>
        <taxon>Alphaproteobacteria</taxon>
        <taxon>Hyphomicrobiales</taxon>
        <taxon>Rhizobiaceae</taxon>
        <taxon>Rhizobium/Agrobacterium group</taxon>
        <taxon>Neorhizobium</taxon>
    </lineage>
</organism>
<dbReference type="eggNOG" id="COG3668">
    <property type="taxonomic scope" value="Bacteria"/>
</dbReference>
<dbReference type="InterPro" id="IPR051803">
    <property type="entry name" value="TA_system_RelE-like_toxin"/>
</dbReference>
<dbReference type="EMBL" id="HG938355">
    <property type="protein sequence ID" value="CDN53951.1"/>
    <property type="molecule type" value="Genomic_DNA"/>
</dbReference>
<evidence type="ECO:0000256" key="1">
    <source>
        <dbReference type="ARBA" id="ARBA00006226"/>
    </source>
</evidence>
<dbReference type="KEGG" id="ngl:RG1141_CH16080"/>
<sequence>MSVRFTALSSRQIDKALSYIRERSPSGAESVSQRISEAIDLLGHQPRAGRKTTKPSTRRLTLAPYPYVMLYRVTGDNVVVTRFLHSARKSA</sequence>
<gene>
    <name evidence="3" type="ORF">RG1141_CH16080</name>
</gene>
<dbReference type="PANTHER" id="PTHR33755">
    <property type="entry name" value="TOXIN PARE1-RELATED"/>
    <property type="match status" value="1"/>
</dbReference>
<dbReference type="Gene3D" id="3.30.2310.20">
    <property type="entry name" value="RelE-like"/>
    <property type="match status" value="1"/>
</dbReference>
<accession>A0A068T7D4</accession>
<dbReference type="RefSeq" id="WP_038542719.1">
    <property type="nucleotide sequence ID" value="NZ_HG938355.1"/>
</dbReference>
<comment type="similarity">
    <text evidence="1">Belongs to the RelE toxin family.</text>
</comment>
<keyword evidence="2" id="KW-1277">Toxin-antitoxin system</keyword>
<dbReference type="InterPro" id="IPR007712">
    <property type="entry name" value="RelE/ParE_toxin"/>
</dbReference>
<name>A0A068T7D4_NEOGA</name>
<dbReference type="PATRIC" id="fig|1028801.3.peg.1627"/>
<dbReference type="Pfam" id="PF05016">
    <property type="entry name" value="ParE_toxin"/>
    <property type="match status" value="1"/>
</dbReference>
<dbReference type="AlphaFoldDB" id="A0A068T7D4"/>
<evidence type="ECO:0000313" key="4">
    <source>
        <dbReference type="Proteomes" id="UP000028186"/>
    </source>
</evidence>
<evidence type="ECO:0000313" key="3">
    <source>
        <dbReference type="EMBL" id="CDN53951.1"/>
    </source>
</evidence>
<dbReference type="Proteomes" id="UP000028186">
    <property type="component" value="Chromosome I"/>
</dbReference>
<dbReference type="InterPro" id="IPR035093">
    <property type="entry name" value="RelE/ParE_toxin_dom_sf"/>
</dbReference>
<dbReference type="HOGENOM" id="CLU_147162_11_2_5"/>
<evidence type="ECO:0000256" key="2">
    <source>
        <dbReference type="ARBA" id="ARBA00022649"/>
    </source>
</evidence>
<reference evidence="4" key="1">
    <citation type="journal article" date="2014" name="BMC Genomics">
        <title>Genome sequencing of two Neorhizobium galegae strains reveals a noeT gene responsible for the unusual acetylation of the nodulation factors.</title>
        <authorList>
            <person name="Osterman J."/>
            <person name="Marsh J."/>
            <person name="Laine P.K."/>
            <person name="Zeng Z."/>
            <person name="Alatalo E."/>
            <person name="Sullivan J.T."/>
            <person name="Young J.P."/>
            <person name="Thomas-Oates J."/>
            <person name="Paulin L."/>
            <person name="Lindstrom K."/>
        </authorList>
    </citation>
    <scope>NUCLEOTIDE SEQUENCE [LARGE SCALE GENOMIC DNA]</scope>
    <source>
        <strain evidence="4">HAMBI 1141</strain>
    </source>
</reference>
<protein>
    <submittedName>
        <fullName evidence="3">Plasmid stabilization system</fullName>
    </submittedName>
</protein>